<keyword evidence="3" id="KW-1185">Reference proteome</keyword>
<name>A0ABW0XTF3_9ACTN</name>
<dbReference type="RefSeq" id="WP_381218165.1">
    <property type="nucleotide sequence ID" value="NZ_JBHSPC010000096.1"/>
</dbReference>
<evidence type="ECO:0000313" key="2">
    <source>
        <dbReference type="EMBL" id="MFC5673875.1"/>
    </source>
</evidence>
<comment type="caution">
    <text evidence="2">The sequence shown here is derived from an EMBL/GenBank/DDBJ whole genome shotgun (WGS) entry which is preliminary data.</text>
</comment>
<organism evidence="2 3">
    <name type="scientific">Streptomyces incanus</name>
    <dbReference type="NCBI Taxonomy" id="887453"/>
    <lineage>
        <taxon>Bacteria</taxon>
        <taxon>Bacillati</taxon>
        <taxon>Actinomycetota</taxon>
        <taxon>Actinomycetes</taxon>
        <taxon>Kitasatosporales</taxon>
        <taxon>Streptomycetaceae</taxon>
        <taxon>Streptomyces</taxon>
    </lineage>
</organism>
<evidence type="ECO:0000313" key="3">
    <source>
        <dbReference type="Proteomes" id="UP001596183"/>
    </source>
</evidence>
<gene>
    <name evidence="2" type="ORF">ACFP2V_28440</name>
</gene>
<dbReference type="PROSITE" id="PS51257">
    <property type="entry name" value="PROKAR_LIPOPROTEIN"/>
    <property type="match status" value="1"/>
</dbReference>
<feature type="region of interest" description="Disordered" evidence="1">
    <location>
        <begin position="109"/>
        <end position="128"/>
    </location>
</feature>
<evidence type="ECO:0000256" key="1">
    <source>
        <dbReference type="SAM" id="MobiDB-lite"/>
    </source>
</evidence>
<proteinExistence type="predicted"/>
<sequence>MRVATSVGGVLLAAVLVAGCSGGNGDSRDQDKNGFAQPSQKAKPLAELNVPSAYDPAKGWDATLNWVPGVVRTIPVTAAPRSGVIAMLRVASNGYTVEAKAADTGEARWLSEPWNPPTPVEGAEGDAGSGELGEIPDVTAVEQDGREYVLAYAHGMRGRDSLHEGAEVVRLAVYAADASGTSVKPLREIDVPVSTDPGEVRVGSTGGRVLVVWGGNEAFPRSAAVVDVATGKVDSYEKPDGLLSQCATTVACSSTRVMAATPDGPLVSMGTGGFGIPGHWFSDDVRPHGLEAKTGIVGSWNGDAYGVADGNLLVGWSTGGKFGAPNDPLWSVHDVRTGKLRASMICAHDVADSNEARDYPVITSPDDRYLAAGPVVFDLKRGKGTCLEGDGDRKTIALAAIRDDGTAYGAVLGKSAASGSEAVIAELDLTTSTGEPKVLGAGVRVPYLTSVNGSGLFLDRDDDSSVRVSLRRER</sequence>
<protein>
    <recommendedName>
        <fullName evidence="4">Lipoprotein</fullName>
    </recommendedName>
</protein>
<dbReference type="Proteomes" id="UP001596183">
    <property type="component" value="Unassembled WGS sequence"/>
</dbReference>
<dbReference type="EMBL" id="JBHSPC010000096">
    <property type="protein sequence ID" value="MFC5673875.1"/>
    <property type="molecule type" value="Genomic_DNA"/>
</dbReference>
<reference evidence="3" key="1">
    <citation type="journal article" date="2019" name="Int. J. Syst. Evol. Microbiol.">
        <title>The Global Catalogue of Microorganisms (GCM) 10K type strain sequencing project: providing services to taxonomists for standard genome sequencing and annotation.</title>
        <authorList>
            <consortium name="The Broad Institute Genomics Platform"/>
            <consortium name="The Broad Institute Genome Sequencing Center for Infectious Disease"/>
            <person name="Wu L."/>
            <person name="Ma J."/>
        </authorList>
    </citation>
    <scope>NUCLEOTIDE SEQUENCE [LARGE SCALE GENOMIC DNA]</scope>
    <source>
        <strain evidence="3">JCM 13852</strain>
    </source>
</reference>
<evidence type="ECO:0008006" key="4">
    <source>
        <dbReference type="Google" id="ProtNLM"/>
    </source>
</evidence>
<accession>A0ABW0XTF3</accession>